<keyword evidence="1" id="KW-0812">Transmembrane</keyword>
<organism evidence="2 3">
    <name type="scientific">Pyrococcus horikoshii</name>
    <dbReference type="NCBI Taxonomy" id="53953"/>
    <lineage>
        <taxon>Archaea</taxon>
        <taxon>Methanobacteriati</taxon>
        <taxon>Methanobacteriota</taxon>
        <taxon>Thermococci</taxon>
        <taxon>Thermococcales</taxon>
        <taxon>Thermococcaceae</taxon>
        <taxon>Pyrococcus</taxon>
    </lineage>
</organism>
<feature type="transmembrane region" description="Helical" evidence="1">
    <location>
        <begin position="95"/>
        <end position="115"/>
    </location>
</feature>
<protein>
    <recommendedName>
        <fullName evidence="4">YhfC family intramembrane metalloprotease</fullName>
    </recommendedName>
</protein>
<evidence type="ECO:0000313" key="2">
    <source>
        <dbReference type="EMBL" id="HII60648.1"/>
    </source>
</evidence>
<accession>A0A832W776</accession>
<feature type="transmembrane region" description="Helical" evidence="1">
    <location>
        <begin position="181"/>
        <end position="200"/>
    </location>
</feature>
<dbReference type="AlphaFoldDB" id="A0A832W776"/>
<keyword evidence="1" id="KW-0472">Membrane</keyword>
<evidence type="ECO:0008006" key="4">
    <source>
        <dbReference type="Google" id="ProtNLM"/>
    </source>
</evidence>
<feature type="transmembrane region" description="Helical" evidence="1">
    <location>
        <begin position="54"/>
        <end position="75"/>
    </location>
</feature>
<gene>
    <name evidence="2" type="ORF">HA331_02625</name>
</gene>
<keyword evidence="1" id="KW-1133">Transmembrane helix</keyword>
<dbReference type="GeneID" id="1442526"/>
<evidence type="ECO:0000256" key="1">
    <source>
        <dbReference type="SAM" id="Phobius"/>
    </source>
</evidence>
<dbReference type="OMA" id="CYERFIV"/>
<proteinExistence type="predicted"/>
<dbReference type="Proteomes" id="UP000617544">
    <property type="component" value="Unassembled WGS sequence"/>
</dbReference>
<feature type="transmembrane region" description="Helical" evidence="1">
    <location>
        <begin position="30"/>
        <end position="48"/>
    </location>
</feature>
<sequence>MNSAPFLIFGGILAWLFVYFLRLRRFYAGEFLLGLFIFGIAITIQSIIQKASLVWFNVHAKLLISLWLGFLAGFIQEGIKYIFVKGMTPYKGAMVGLGFGIAEVILLAVVATLAGSSNVPLYLLVASATERFFAVVFHVASTSLLASSNLRIFLGVFTVHGLVDTLASYSQLSRVLNTPKVFLIEAVFGVFALFLLLISLPRIRVEKEEGPKW</sequence>
<feature type="transmembrane region" description="Helical" evidence="1">
    <location>
        <begin position="6"/>
        <end position="23"/>
    </location>
</feature>
<comment type="caution">
    <text evidence="2">The sequence shown here is derived from an EMBL/GenBank/DDBJ whole genome shotgun (WGS) entry which is preliminary data.</text>
</comment>
<evidence type="ECO:0000313" key="3">
    <source>
        <dbReference type="Proteomes" id="UP000617544"/>
    </source>
</evidence>
<reference evidence="2" key="1">
    <citation type="journal article" date="2020" name="bioRxiv">
        <title>A rank-normalized archaeal taxonomy based on genome phylogeny resolves widespread incomplete and uneven classifications.</title>
        <authorList>
            <person name="Rinke C."/>
            <person name="Chuvochina M."/>
            <person name="Mussig A.J."/>
            <person name="Chaumeil P.-A."/>
            <person name="Waite D.W."/>
            <person name="Whitman W.B."/>
            <person name="Parks D.H."/>
            <person name="Hugenholtz P."/>
        </authorList>
    </citation>
    <scope>NUCLEOTIDE SEQUENCE</scope>
    <source>
        <strain evidence="2">UBA8834</strain>
    </source>
</reference>
<name>A0A832W776_PYRHR</name>
<dbReference type="RefSeq" id="WP_010885745.1">
    <property type="nucleotide sequence ID" value="NZ_DUJN01000002.1"/>
</dbReference>
<dbReference type="EMBL" id="DUJN01000002">
    <property type="protein sequence ID" value="HII60648.1"/>
    <property type="molecule type" value="Genomic_DNA"/>
</dbReference>